<dbReference type="EMBL" id="GBXM01073180">
    <property type="protein sequence ID" value="JAH35397.1"/>
    <property type="molecule type" value="Transcribed_RNA"/>
</dbReference>
<reference evidence="1" key="1">
    <citation type="submission" date="2014-11" db="EMBL/GenBank/DDBJ databases">
        <authorList>
            <person name="Amaro Gonzalez C."/>
        </authorList>
    </citation>
    <scope>NUCLEOTIDE SEQUENCE</scope>
</reference>
<reference evidence="1" key="2">
    <citation type="journal article" date="2015" name="Fish Shellfish Immunol.">
        <title>Early steps in the European eel (Anguilla anguilla)-Vibrio vulnificus interaction in the gills: Role of the RtxA13 toxin.</title>
        <authorList>
            <person name="Callol A."/>
            <person name="Pajuelo D."/>
            <person name="Ebbesson L."/>
            <person name="Teles M."/>
            <person name="MacKenzie S."/>
            <person name="Amaro C."/>
        </authorList>
    </citation>
    <scope>NUCLEOTIDE SEQUENCE</scope>
</reference>
<proteinExistence type="predicted"/>
<sequence>MNLLHSLPPVCMYLKITSNGKKLDALELCSQLTRLCSFNILKCSRMFYCYFYF</sequence>
<protein>
    <submittedName>
        <fullName evidence="1">Uncharacterized protein</fullName>
    </submittedName>
</protein>
<accession>A0A0E9S2H2</accession>
<evidence type="ECO:0000313" key="1">
    <source>
        <dbReference type="EMBL" id="JAH35397.1"/>
    </source>
</evidence>
<name>A0A0E9S2H2_ANGAN</name>
<organism evidence="1">
    <name type="scientific">Anguilla anguilla</name>
    <name type="common">European freshwater eel</name>
    <name type="synonym">Muraena anguilla</name>
    <dbReference type="NCBI Taxonomy" id="7936"/>
    <lineage>
        <taxon>Eukaryota</taxon>
        <taxon>Metazoa</taxon>
        <taxon>Chordata</taxon>
        <taxon>Craniata</taxon>
        <taxon>Vertebrata</taxon>
        <taxon>Euteleostomi</taxon>
        <taxon>Actinopterygii</taxon>
        <taxon>Neopterygii</taxon>
        <taxon>Teleostei</taxon>
        <taxon>Anguilliformes</taxon>
        <taxon>Anguillidae</taxon>
        <taxon>Anguilla</taxon>
    </lineage>
</organism>
<dbReference type="AlphaFoldDB" id="A0A0E9S2H2"/>